<reference evidence="3" key="1">
    <citation type="journal article" date="2019" name="Int. J. Syst. Evol. Microbiol.">
        <title>The Global Catalogue of Microorganisms (GCM) 10K type strain sequencing project: providing services to taxonomists for standard genome sequencing and annotation.</title>
        <authorList>
            <consortium name="The Broad Institute Genomics Platform"/>
            <consortium name="The Broad Institute Genome Sequencing Center for Infectious Disease"/>
            <person name="Wu L."/>
            <person name="Ma J."/>
        </authorList>
    </citation>
    <scope>NUCLEOTIDE SEQUENCE [LARGE SCALE GENOMIC DNA]</scope>
    <source>
        <strain evidence="3">CGMCC 1.15407</strain>
    </source>
</reference>
<keyword evidence="3" id="KW-1185">Reference proteome</keyword>
<sequence>MHFYKPEELLKKIDRNGQGAIISRGVATAVIGIFMFATAVTLDLRLLLISIFCLSVCWFLEAYFNVNEVKHQQLFDLNNSDFQGDSPKAIAKNWFGQLFLSLNGLFYFLAIIFHGAIFILVQ</sequence>
<organism evidence="2 3">
    <name type="scientific">Echinicola rosea</name>
    <dbReference type="NCBI Taxonomy" id="1807691"/>
    <lineage>
        <taxon>Bacteria</taxon>
        <taxon>Pseudomonadati</taxon>
        <taxon>Bacteroidota</taxon>
        <taxon>Cytophagia</taxon>
        <taxon>Cytophagales</taxon>
        <taxon>Cyclobacteriaceae</taxon>
        <taxon>Echinicola</taxon>
    </lineage>
</organism>
<evidence type="ECO:0000313" key="2">
    <source>
        <dbReference type="EMBL" id="GGF46161.1"/>
    </source>
</evidence>
<dbReference type="RefSeq" id="WP_137403810.1">
    <property type="nucleotide sequence ID" value="NZ_BMIU01000024.1"/>
</dbReference>
<evidence type="ECO:0000313" key="3">
    <source>
        <dbReference type="Proteomes" id="UP000647339"/>
    </source>
</evidence>
<protein>
    <submittedName>
        <fullName evidence="2">Uncharacterized protein</fullName>
    </submittedName>
</protein>
<accession>A0ABQ1VA57</accession>
<gene>
    <name evidence="2" type="ORF">GCM10011339_38320</name>
</gene>
<feature type="transmembrane region" description="Helical" evidence="1">
    <location>
        <begin position="21"/>
        <end position="40"/>
    </location>
</feature>
<proteinExistence type="predicted"/>
<feature type="transmembrane region" description="Helical" evidence="1">
    <location>
        <begin position="46"/>
        <end position="64"/>
    </location>
</feature>
<keyword evidence="1" id="KW-1133">Transmembrane helix</keyword>
<name>A0ABQ1VA57_9BACT</name>
<keyword evidence="1" id="KW-0472">Membrane</keyword>
<evidence type="ECO:0000256" key="1">
    <source>
        <dbReference type="SAM" id="Phobius"/>
    </source>
</evidence>
<dbReference type="Proteomes" id="UP000647339">
    <property type="component" value="Unassembled WGS sequence"/>
</dbReference>
<comment type="caution">
    <text evidence="2">The sequence shown here is derived from an EMBL/GenBank/DDBJ whole genome shotgun (WGS) entry which is preliminary data.</text>
</comment>
<feature type="transmembrane region" description="Helical" evidence="1">
    <location>
        <begin position="98"/>
        <end position="121"/>
    </location>
</feature>
<dbReference type="EMBL" id="BMIU01000024">
    <property type="protein sequence ID" value="GGF46161.1"/>
    <property type="molecule type" value="Genomic_DNA"/>
</dbReference>
<keyword evidence="1" id="KW-0812">Transmembrane</keyword>